<feature type="region of interest" description="Disordered" evidence="1">
    <location>
        <begin position="1073"/>
        <end position="1128"/>
    </location>
</feature>
<evidence type="ECO:0000313" key="4">
    <source>
        <dbReference type="Proteomes" id="UP001197827"/>
    </source>
</evidence>
<keyword evidence="2" id="KW-0472">Membrane</keyword>
<dbReference type="EMBL" id="JAJDKQ010000020">
    <property type="protein sequence ID" value="MCB8562300.1"/>
    <property type="molecule type" value="Genomic_DNA"/>
</dbReference>
<evidence type="ECO:0000256" key="1">
    <source>
        <dbReference type="SAM" id="MobiDB-lite"/>
    </source>
</evidence>
<sequence>MKKTYKLSIPYLGKVAVVTVVSFSCAISAYQLSHNSSIFSPRSKALELKNNQVIFSNQDQQTNTHQEPDESQYLKENQQSLDKISQTNLNNSPYLFKNQGRVDPTKIYGQIGLGVNGNNTIGVNPNGTGDGNVTVVIPGQEIPINNTGTGISNEVVDKNTNHDNKTPIVDPDPIARLPDMSNDLIYGDASTFTNDGILQKEGASYTIQFLSTEFLSKESVDQLYEGCVITPWKLLCNTVVIIAENEEGKLPKLYRIEDYNDNFKIGSYPQYATEDFTVKFYFRMNASSPWQEYEVTFKVEYQTRISLQDYNQQETGYFYLKKEETEDLRKYYNLIVPTYQTQTQIFMGWKNEDGSDIDSQTAYIAHKKGRISLIPLEMKDLPEGYEVQLQSEYVFAEDLYTIYNYAFTGYSGDEFADIHVPEEVNSIEMNDAGWQDFYGDFYIPASIESAHFGWSGLQLYGKYIVDENNTKYSSNEDGLLMNKDQTIVYQTPIADAIYIPKGVTAIKGIVSWFVSDVYFDGPCMVDQSSFKNIQTDTIIHVPDEYYLDYFKKSYRRFVTNLINENGESYDYTVNNNLVFLNDERELVSTMDSAAGTIVIPETVEKIDDYAFSGNDKITCIIFTHGDVELGHQIFKDSHVEEVNFLTKDIPVIYSDTFSQADSLKAINVSINYYELYDDKWKNEIDQASFALLSETDSSFQTKNGFEYLEMYYRDRSHATILLNAPTNLIQFDENSIPGVTITEIGQHAFSECKNLKHVKLSKHINQIDSYAFYGCEALESIFSENTDSITIQENALEITDSWLFDLRYMAFNAKKAIFENDYLPSVTRQMYIPFDGEGYNGGNTYSGAYFIDESYGGEILYGYARGTDQNGNTVTVEDEFYLINATTDVQGDVATKEGTFEICTSAFEDVPITSIQFNMTDDMYWIDDYAFYGTNLTGELVLPDGLGPIGQVAFYGSNISKVIFPKNYGNDTDYPARLWTNTFGGDESLSEIVFQNATPIELFYNEFTEYTFGDMASEDFHITLSGAAKGLEQKYIDAWKYRFIACEDNDPSVNEEKLNQSVKKIAGLLGYTLPETSTQPDNNQEIVPDVEKAPEDNQQEVNDEEDQNDQQDENKQEALENEVDENDN</sequence>
<name>A0AAW4VJH2_9FIRM</name>
<feature type="compositionally biased region" description="Acidic residues" evidence="1">
    <location>
        <begin position="1097"/>
        <end position="1111"/>
    </location>
</feature>
<dbReference type="Pfam" id="PF13306">
    <property type="entry name" value="LRR_5"/>
    <property type="match status" value="3"/>
</dbReference>
<dbReference type="InterPro" id="IPR053139">
    <property type="entry name" value="Surface_bspA-like"/>
</dbReference>
<feature type="compositionally biased region" description="Polar residues" evidence="1">
    <location>
        <begin position="1074"/>
        <end position="1085"/>
    </location>
</feature>
<accession>A0AAW4VJH2</accession>
<organism evidence="3 4">
    <name type="scientific">Faecalibacillus intestinalis</name>
    <dbReference type="NCBI Taxonomy" id="1982626"/>
    <lineage>
        <taxon>Bacteria</taxon>
        <taxon>Bacillati</taxon>
        <taxon>Bacillota</taxon>
        <taxon>Erysipelotrichia</taxon>
        <taxon>Erysipelotrichales</taxon>
        <taxon>Coprobacillaceae</taxon>
        <taxon>Faecalibacillus</taxon>
    </lineage>
</organism>
<dbReference type="InterPro" id="IPR026906">
    <property type="entry name" value="LRR_5"/>
</dbReference>
<evidence type="ECO:0000313" key="3">
    <source>
        <dbReference type="EMBL" id="MCB8562300.1"/>
    </source>
</evidence>
<proteinExistence type="predicted"/>
<dbReference type="AlphaFoldDB" id="A0AAW4VJH2"/>
<dbReference type="PANTHER" id="PTHR45661:SF3">
    <property type="entry name" value="IG-LIKE DOMAIN-CONTAINING PROTEIN"/>
    <property type="match status" value="1"/>
</dbReference>
<dbReference type="Proteomes" id="UP001197827">
    <property type="component" value="Unassembled WGS sequence"/>
</dbReference>
<keyword evidence="2" id="KW-0812">Transmembrane</keyword>
<keyword evidence="2" id="KW-1133">Transmembrane helix</keyword>
<feature type="transmembrane region" description="Helical" evidence="2">
    <location>
        <begin position="12"/>
        <end position="32"/>
    </location>
</feature>
<reference evidence="3" key="1">
    <citation type="submission" date="2021-10" db="EMBL/GenBank/DDBJ databases">
        <title>Collection of gut derived symbiotic bacterial strains cultured from healthy donors.</title>
        <authorList>
            <person name="Lin H."/>
            <person name="Littmann E."/>
            <person name="Kohout C."/>
            <person name="Pamer E.G."/>
        </authorList>
    </citation>
    <scope>NUCLEOTIDE SEQUENCE</scope>
    <source>
        <strain evidence="3">DFI.5.2</strain>
    </source>
</reference>
<evidence type="ECO:0000256" key="2">
    <source>
        <dbReference type="SAM" id="Phobius"/>
    </source>
</evidence>
<dbReference type="RefSeq" id="WP_117872587.1">
    <property type="nucleotide sequence ID" value="NZ_JAJDKQ010000020.1"/>
</dbReference>
<dbReference type="PANTHER" id="PTHR45661">
    <property type="entry name" value="SURFACE ANTIGEN"/>
    <property type="match status" value="1"/>
</dbReference>
<gene>
    <name evidence="3" type="ORF">LJD74_09855</name>
</gene>
<comment type="caution">
    <text evidence="3">The sequence shown here is derived from an EMBL/GenBank/DDBJ whole genome shotgun (WGS) entry which is preliminary data.</text>
</comment>
<protein>
    <submittedName>
        <fullName evidence="3">Leucine-rich repeat domain-containing protein</fullName>
    </submittedName>
</protein>
<dbReference type="InterPro" id="IPR032675">
    <property type="entry name" value="LRR_dom_sf"/>
</dbReference>
<dbReference type="SUPFAM" id="SSF52058">
    <property type="entry name" value="L domain-like"/>
    <property type="match status" value="1"/>
</dbReference>
<feature type="compositionally biased region" description="Acidic residues" evidence="1">
    <location>
        <begin position="1119"/>
        <end position="1128"/>
    </location>
</feature>
<dbReference type="Gene3D" id="3.80.10.10">
    <property type="entry name" value="Ribonuclease Inhibitor"/>
    <property type="match status" value="3"/>
</dbReference>
<dbReference type="PROSITE" id="PS51257">
    <property type="entry name" value="PROKAR_LIPOPROTEIN"/>
    <property type="match status" value="1"/>
</dbReference>